<keyword evidence="1" id="KW-0472">Membrane</keyword>
<comment type="caution">
    <text evidence="2">The sequence shown here is derived from an EMBL/GenBank/DDBJ whole genome shotgun (WGS) entry which is preliminary data.</text>
</comment>
<keyword evidence="1" id="KW-1133">Transmembrane helix</keyword>
<dbReference type="AlphaFoldDB" id="A0A5M6ICZ3"/>
<dbReference type="EMBL" id="VWPJ01000007">
    <property type="protein sequence ID" value="KAA5605837.1"/>
    <property type="molecule type" value="Genomic_DNA"/>
</dbReference>
<keyword evidence="1" id="KW-0812">Transmembrane</keyword>
<reference evidence="2 3" key="1">
    <citation type="submission" date="2019-09" db="EMBL/GenBank/DDBJ databases">
        <title>Genome sequence of Roseospira marina, one of the more divergent members of the non-sulfur purple photosynthetic bacterial family, the Rhodospirillaceae.</title>
        <authorList>
            <person name="Meyer T."/>
            <person name="Kyndt J."/>
        </authorList>
    </citation>
    <scope>NUCLEOTIDE SEQUENCE [LARGE SCALE GENOMIC DNA]</scope>
    <source>
        <strain evidence="2 3">DSM 15113</strain>
    </source>
</reference>
<evidence type="ECO:0000256" key="1">
    <source>
        <dbReference type="SAM" id="Phobius"/>
    </source>
</evidence>
<gene>
    <name evidence="2" type="ORF">F1188_09510</name>
</gene>
<name>A0A5M6ICZ3_9PROT</name>
<organism evidence="2 3">
    <name type="scientific">Roseospira marina</name>
    <dbReference type="NCBI Taxonomy" id="140057"/>
    <lineage>
        <taxon>Bacteria</taxon>
        <taxon>Pseudomonadati</taxon>
        <taxon>Pseudomonadota</taxon>
        <taxon>Alphaproteobacteria</taxon>
        <taxon>Rhodospirillales</taxon>
        <taxon>Rhodospirillaceae</taxon>
        <taxon>Roseospira</taxon>
    </lineage>
</organism>
<dbReference type="RefSeq" id="WP_150062167.1">
    <property type="nucleotide sequence ID" value="NZ_JACHII010000004.1"/>
</dbReference>
<dbReference type="Proteomes" id="UP000324065">
    <property type="component" value="Unassembled WGS sequence"/>
</dbReference>
<evidence type="ECO:0000313" key="2">
    <source>
        <dbReference type="EMBL" id="KAA5605837.1"/>
    </source>
</evidence>
<protein>
    <submittedName>
        <fullName evidence="2">Uncharacterized protein</fullName>
    </submittedName>
</protein>
<proteinExistence type="predicted"/>
<feature type="transmembrane region" description="Helical" evidence="1">
    <location>
        <begin position="37"/>
        <end position="57"/>
    </location>
</feature>
<accession>A0A5M6ICZ3</accession>
<evidence type="ECO:0000313" key="3">
    <source>
        <dbReference type="Proteomes" id="UP000324065"/>
    </source>
</evidence>
<sequence length="59" mass="6016">MVVIPEQAQAIQALVLLAAALLVASQAFRLPPRVARAGLVLGALCLGVAVIATIVTWPA</sequence>
<keyword evidence="3" id="KW-1185">Reference proteome</keyword>